<dbReference type="OrthoDB" id="9838003at2"/>
<protein>
    <submittedName>
        <fullName evidence="2">Uncharacterized protein</fullName>
    </submittedName>
</protein>
<proteinExistence type="predicted"/>
<name>C6V3W3_NEORI</name>
<keyword evidence="3" id="KW-1185">Reference proteome</keyword>
<dbReference type="KEGG" id="nri:NRI_0081"/>
<accession>C6V3W3</accession>
<keyword evidence="1" id="KW-0472">Membrane</keyword>
<organism evidence="2 3">
    <name type="scientific">Neorickettsia risticii (strain Illinois)</name>
    <dbReference type="NCBI Taxonomy" id="434131"/>
    <lineage>
        <taxon>Bacteria</taxon>
        <taxon>Pseudomonadati</taxon>
        <taxon>Pseudomonadota</taxon>
        <taxon>Alphaproteobacteria</taxon>
        <taxon>Rickettsiales</taxon>
        <taxon>Anaplasmataceae</taxon>
        <taxon>Neorickettsia</taxon>
    </lineage>
</organism>
<feature type="transmembrane region" description="Helical" evidence="1">
    <location>
        <begin position="16"/>
        <end position="38"/>
    </location>
</feature>
<keyword evidence="1" id="KW-1133">Transmembrane helix</keyword>
<gene>
    <name evidence="2" type="ordered locus">NRI_0081</name>
</gene>
<reference evidence="2 3" key="1">
    <citation type="journal article" date="2009" name="Nucleic Acids Res.">
        <title>Analysis of complete genome sequence of Neorickettsia risticii: causative agent of Potomac horse fever.</title>
        <authorList>
            <person name="Lin M."/>
            <person name="Zhang C."/>
            <person name="Gibson K."/>
            <person name="Rikihisa Y."/>
        </authorList>
    </citation>
    <scope>NUCLEOTIDE SEQUENCE [LARGE SCALE GENOMIC DNA]</scope>
    <source>
        <strain evidence="2 3">Illinois</strain>
    </source>
</reference>
<dbReference type="EMBL" id="CP001431">
    <property type="protein sequence ID" value="ACT69077.1"/>
    <property type="molecule type" value="Genomic_DNA"/>
</dbReference>
<sequence>MPTHFSPNTNPSPVSISLLALQCVCSAISIGCITSNLLRDKDPHVIEDSFILLLCIVSPLLSSLQYTIQRNYLTKMVEKHPAGNIQLTDKTGTKVDIPSASNIDQSSVSELSWDYSDVQPINDVSLESYIRGGNFTNTKIYDSPTSNQTAQSNYKTYMMERFLCDVKELSILSKTPLFSDTTEEECTPTESSSQIQETYEQPVCENPALKKYTSMVEYLPQQVDEHSLWSSVLVEQCGTTKNPTSVPNIERGPGL</sequence>
<evidence type="ECO:0000256" key="1">
    <source>
        <dbReference type="SAM" id="Phobius"/>
    </source>
</evidence>
<dbReference type="Proteomes" id="UP000001627">
    <property type="component" value="Chromosome"/>
</dbReference>
<evidence type="ECO:0000313" key="2">
    <source>
        <dbReference type="EMBL" id="ACT69077.1"/>
    </source>
</evidence>
<evidence type="ECO:0000313" key="3">
    <source>
        <dbReference type="Proteomes" id="UP000001627"/>
    </source>
</evidence>
<dbReference type="HOGENOM" id="CLU_1093404_0_0_5"/>
<feature type="transmembrane region" description="Helical" evidence="1">
    <location>
        <begin position="50"/>
        <end position="68"/>
    </location>
</feature>
<keyword evidence="1" id="KW-0812">Transmembrane</keyword>
<dbReference type="AlphaFoldDB" id="C6V3W3"/>